<evidence type="ECO:0000313" key="1">
    <source>
        <dbReference type="EMBL" id="KSW10203.1"/>
    </source>
</evidence>
<comment type="caution">
    <text evidence="1">The sequence shown here is derived from an EMBL/GenBank/DDBJ whole genome shotgun (WGS) entry which is preliminary data.</text>
</comment>
<accession>A0A0V8RQ75</accession>
<dbReference type="Pfam" id="PF25209">
    <property type="entry name" value="Phage_capsid_4"/>
    <property type="match status" value="1"/>
</dbReference>
<sequence length="282" mass="30153">MANTNFIPEVWSASILESFRNQAVLTGLTNREYEGALTSGSKIHIAGIVDVKVKDYKTGVLPAASGGGKQPRTTAPDTVADTGIELVIDQEKSFDFLVDDIDRAQANKSFDKYTESAGIGLVEDAEAFLTGLLSTQGTAATGIANPTDWASAYNVALALRGKLTDAKVPQAGRVLLVNAKFENFLLSDGSKLTAFDKANTTDGLREAIIGRLLGFDVVVSPWMDNTKPMAIGLHKPSVAYVSQISKVESMRAENTFADRVRGLHVYGGKVLRPTAVQVFKGV</sequence>
<reference evidence="1 2" key="1">
    <citation type="submission" date="2015-10" db="EMBL/GenBank/DDBJ databases">
        <title>Draft Genome of Actinomyces odontolyticus subsp. actinosynbacter strain XH001.</title>
        <authorList>
            <person name="Mclean J.S."/>
            <person name="He X."/>
        </authorList>
    </citation>
    <scope>NUCLEOTIDE SEQUENCE [LARGE SCALE GENOMIC DNA]</scope>
    <source>
        <strain evidence="1 2">XH001</strain>
    </source>
</reference>
<protein>
    <submittedName>
        <fullName evidence="1">Uncharacterized protein</fullName>
    </submittedName>
</protein>
<gene>
    <name evidence="1" type="ORF">APY09_09360</name>
</gene>
<name>A0A0V8RQ75_9ACTO</name>
<dbReference type="Proteomes" id="UP000054686">
    <property type="component" value="Unassembled WGS sequence"/>
</dbReference>
<dbReference type="OrthoDB" id="1624479at2"/>
<dbReference type="AlphaFoldDB" id="A0A0V8RQ75"/>
<dbReference type="RefSeq" id="WP_060567553.1">
    <property type="nucleotide sequence ID" value="NZ_CP040006.1"/>
</dbReference>
<organism evidence="1 2">
    <name type="scientific">Schaalia odontolytica</name>
    <dbReference type="NCBI Taxonomy" id="1660"/>
    <lineage>
        <taxon>Bacteria</taxon>
        <taxon>Bacillati</taxon>
        <taxon>Actinomycetota</taxon>
        <taxon>Actinomycetes</taxon>
        <taxon>Actinomycetales</taxon>
        <taxon>Actinomycetaceae</taxon>
        <taxon>Schaalia</taxon>
    </lineage>
</organism>
<dbReference type="EMBL" id="LLVT01000004">
    <property type="protein sequence ID" value="KSW10203.1"/>
    <property type="molecule type" value="Genomic_DNA"/>
</dbReference>
<proteinExistence type="predicted"/>
<evidence type="ECO:0000313" key="2">
    <source>
        <dbReference type="Proteomes" id="UP000054686"/>
    </source>
</evidence>